<name>A0ABQ3K4G1_9DEIO</name>
<gene>
    <name evidence="1" type="ORF">GCM10017783_13820</name>
</gene>
<dbReference type="InterPro" id="IPR000944">
    <property type="entry name" value="Tscrpt_reg_Rrf2"/>
</dbReference>
<evidence type="ECO:0000313" key="2">
    <source>
        <dbReference type="Proteomes" id="UP000632154"/>
    </source>
</evidence>
<dbReference type="InterPro" id="IPR030489">
    <property type="entry name" value="TR_Rrf2-type_CS"/>
</dbReference>
<accession>A0ABQ3K4G1</accession>
<dbReference type="InterPro" id="IPR036390">
    <property type="entry name" value="WH_DNA-bd_sf"/>
</dbReference>
<dbReference type="PROSITE" id="PS01332">
    <property type="entry name" value="HTH_RRF2_1"/>
    <property type="match status" value="1"/>
</dbReference>
<organism evidence="1 2">
    <name type="scientific">Deinococcus piscis</name>
    <dbReference type="NCBI Taxonomy" id="394230"/>
    <lineage>
        <taxon>Bacteria</taxon>
        <taxon>Thermotogati</taxon>
        <taxon>Deinococcota</taxon>
        <taxon>Deinococci</taxon>
        <taxon>Deinococcales</taxon>
        <taxon>Deinococcaceae</taxon>
        <taxon>Deinococcus</taxon>
    </lineage>
</organism>
<proteinExistence type="predicted"/>
<comment type="caution">
    <text evidence="1">The sequence shown here is derived from an EMBL/GenBank/DDBJ whole genome shotgun (WGS) entry which is preliminary data.</text>
</comment>
<dbReference type="EMBL" id="BNAL01000015">
    <property type="protein sequence ID" value="GHG02773.1"/>
    <property type="molecule type" value="Genomic_DNA"/>
</dbReference>
<dbReference type="PROSITE" id="PS51197">
    <property type="entry name" value="HTH_RRF2_2"/>
    <property type="match status" value="1"/>
</dbReference>
<dbReference type="Proteomes" id="UP000632154">
    <property type="component" value="Unassembled WGS sequence"/>
</dbReference>
<evidence type="ECO:0000313" key="1">
    <source>
        <dbReference type="EMBL" id="GHG02773.1"/>
    </source>
</evidence>
<protein>
    <submittedName>
        <fullName evidence="1">Transcriptional regulator</fullName>
    </submittedName>
</protein>
<dbReference type="Pfam" id="PF02082">
    <property type="entry name" value="Rrf2"/>
    <property type="match status" value="1"/>
</dbReference>
<dbReference type="InterPro" id="IPR036388">
    <property type="entry name" value="WH-like_DNA-bd_sf"/>
</dbReference>
<keyword evidence="2" id="KW-1185">Reference proteome</keyword>
<dbReference type="SUPFAM" id="SSF46785">
    <property type="entry name" value="Winged helix' DNA-binding domain"/>
    <property type="match status" value="1"/>
</dbReference>
<reference evidence="2" key="1">
    <citation type="journal article" date="2019" name="Int. J. Syst. Evol. Microbiol.">
        <title>The Global Catalogue of Microorganisms (GCM) 10K type strain sequencing project: providing services to taxonomists for standard genome sequencing and annotation.</title>
        <authorList>
            <consortium name="The Broad Institute Genomics Platform"/>
            <consortium name="The Broad Institute Genome Sequencing Center for Infectious Disease"/>
            <person name="Wu L."/>
            <person name="Ma J."/>
        </authorList>
    </citation>
    <scope>NUCLEOTIDE SEQUENCE [LARGE SCALE GENOMIC DNA]</scope>
    <source>
        <strain evidence="2">CGMCC 1.18439</strain>
    </source>
</reference>
<dbReference type="RefSeq" id="WP_189642948.1">
    <property type="nucleotide sequence ID" value="NZ_BNAL01000015.1"/>
</dbReference>
<dbReference type="NCBIfam" id="TIGR00738">
    <property type="entry name" value="rrf2_super"/>
    <property type="match status" value="1"/>
</dbReference>
<dbReference type="Gene3D" id="1.10.10.10">
    <property type="entry name" value="Winged helix-like DNA-binding domain superfamily/Winged helix DNA-binding domain"/>
    <property type="match status" value="1"/>
</dbReference>
<dbReference type="PANTHER" id="PTHR33221">
    <property type="entry name" value="WINGED HELIX-TURN-HELIX TRANSCRIPTIONAL REGULATOR, RRF2 FAMILY"/>
    <property type="match status" value="1"/>
</dbReference>
<sequence length="149" mass="15916">MFSQTAEYALRAAVTLAEAGSSLSTAQLAERTQVPAQYLSKVLQGLQRAGLLQALRGKYGGYRLTRPPQDISILDVVNAVDPVQRIQRCPLGRPAHALALCPLHQQMDQAIAQIEQTLGAQSLAAVVEQGKTGPEPEGLLHLGQAQPQS</sequence>
<dbReference type="PANTHER" id="PTHR33221:SF13">
    <property type="entry name" value="TRANSCRIPTIONAL REGULATOR-RELATED"/>
    <property type="match status" value="1"/>
</dbReference>